<comment type="caution">
    <text evidence="3">The sequence shown here is derived from an EMBL/GenBank/DDBJ whole genome shotgun (WGS) entry which is preliminary data.</text>
</comment>
<protein>
    <submittedName>
        <fullName evidence="3">SWIM zinc finger protein</fullName>
    </submittedName>
</protein>
<dbReference type="GO" id="GO:0008270">
    <property type="term" value="F:zinc ion binding"/>
    <property type="evidence" value="ECO:0007669"/>
    <property type="project" value="UniProtKB-KW"/>
</dbReference>
<name>A0A4Q7N5H9_9BACT</name>
<dbReference type="EMBL" id="SGXA01000001">
    <property type="protein sequence ID" value="RZS76301.1"/>
    <property type="molecule type" value="Genomic_DNA"/>
</dbReference>
<evidence type="ECO:0000259" key="2">
    <source>
        <dbReference type="PROSITE" id="PS50966"/>
    </source>
</evidence>
<keyword evidence="4" id="KW-1185">Reference proteome</keyword>
<dbReference type="InterPro" id="IPR007527">
    <property type="entry name" value="Znf_SWIM"/>
</dbReference>
<dbReference type="PROSITE" id="PS50966">
    <property type="entry name" value="ZF_SWIM"/>
    <property type="match status" value="1"/>
</dbReference>
<dbReference type="Proteomes" id="UP000293874">
    <property type="component" value="Unassembled WGS sequence"/>
</dbReference>
<keyword evidence="1" id="KW-0862">Zinc</keyword>
<sequence>MKFSQMNIETFEKQIDGRLILKGKAYYEDGCIIEMEEIDPGKWEGIVAGSDDYNVFVSLVKKKIVDCSCDCPHDVEFCKHLIAALFYIREVILLLDIGPVAATTEDKIKKKKKPSVDEALNQIPIKELQDFVKKYAKKNKGFRDLFSAHFAGYFGEENGKSYSRLLKNAARAAADRSGFIDYYHAREALEPAMQLVQNAEEALNQRHFSISTDIAFAVIEEVHDMVENMDDSSGYAGTCISESFSLLNRLLDLPIPGDLRNRIFEGALKAAQEKKYDFAGFDDEWLGLAIKAAYDKYKQDKALALVDKLLSGLNIISKEWSVEFDMVRLLKHKIRLLQNLGAHEDATKLRLHHLEYTELRISLIEECITLKDFDQAKKLCVDGISIAKKKKLAGTIDQFKELQLKIAQLQGDVDQVRAISLDLYEGHDMKYYRVLKGTYLPDEWPAIVFKLIDDLETSNKNFAHLDRSLNAENIAAIFIEESYWPQLVNLLQRNPQLHLLESFSQYLPNNYLSELVDAYYKAITQYLKENTGRNHYVFVRGILEKILQWKEGKEKVKKISSSLSTQFKARKALIEELCKLPA</sequence>
<feature type="domain" description="SWIM-type" evidence="2">
    <location>
        <begin position="53"/>
        <end position="89"/>
    </location>
</feature>
<proteinExistence type="predicted"/>
<dbReference type="Pfam" id="PF04434">
    <property type="entry name" value="SWIM"/>
    <property type="match status" value="1"/>
</dbReference>
<reference evidence="3 4" key="1">
    <citation type="submission" date="2019-02" db="EMBL/GenBank/DDBJ databases">
        <title>Genomic Encyclopedia of Type Strains, Phase IV (KMG-IV): sequencing the most valuable type-strain genomes for metagenomic binning, comparative biology and taxonomic classification.</title>
        <authorList>
            <person name="Goeker M."/>
        </authorList>
    </citation>
    <scope>NUCLEOTIDE SEQUENCE [LARGE SCALE GENOMIC DNA]</scope>
    <source>
        <strain evidence="3 4">DSM 18116</strain>
    </source>
</reference>
<accession>A0A4Q7N5H9</accession>
<dbReference type="AlphaFoldDB" id="A0A4Q7N5H9"/>
<keyword evidence="1" id="KW-0479">Metal-binding</keyword>
<evidence type="ECO:0000313" key="3">
    <source>
        <dbReference type="EMBL" id="RZS76301.1"/>
    </source>
</evidence>
<keyword evidence="1" id="KW-0863">Zinc-finger</keyword>
<evidence type="ECO:0000256" key="1">
    <source>
        <dbReference type="PROSITE-ProRule" id="PRU00325"/>
    </source>
</evidence>
<evidence type="ECO:0000313" key="4">
    <source>
        <dbReference type="Proteomes" id="UP000293874"/>
    </source>
</evidence>
<organism evidence="3 4">
    <name type="scientific">Pseudobacter ginsenosidimutans</name>
    <dbReference type="NCBI Taxonomy" id="661488"/>
    <lineage>
        <taxon>Bacteria</taxon>
        <taxon>Pseudomonadati</taxon>
        <taxon>Bacteroidota</taxon>
        <taxon>Chitinophagia</taxon>
        <taxon>Chitinophagales</taxon>
        <taxon>Chitinophagaceae</taxon>
        <taxon>Pseudobacter</taxon>
    </lineage>
</organism>
<gene>
    <name evidence="3" type="ORF">EV199_2182</name>
</gene>